<dbReference type="OrthoDB" id="2056425at2"/>
<evidence type="ECO:0008006" key="3">
    <source>
        <dbReference type="Google" id="ProtNLM"/>
    </source>
</evidence>
<dbReference type="InterPro" id="IPR056951">
    <property type="entry name" value="Phage_connect_2"/>
</dbReference>
<dbReference type="RefSeq" id="WP_004075974.1">
    <property type="nucleotide sequence ID" value="NZ_CASCYM010000005.1"/>
</dbReference>
<sequence length="92" mass="10245">MLEIVKNRCGIAGSVTVYDADIELYIKDCLADMAASGVPERLLVNTDDYEGVVTAVSLYVKAYLGNDRTDTEKYLQLYRKKVFRLSLEEGGS</sequence>
<accession>A0A9X5H7A6</accession>
<organism evidence="1 2">
    <name type="scientific">Schaedlerella arabinosiphila</name>
    <dbReference type="NCBI Taxonomy" id="2044587"/>
    <lineage>
        <taxon>Bacteria</taxon>
        <taxon>Bacillati</taxon>
        <taxon>Bacillota</taxon>
        <taxon>Clostridia</taxon>
        <taxon>Lachnospirales</taxon>
        <taxon>Lachnospiraceae</taxon>
        <taxon>Schaedlerella</taxon>
    </lineage>
</organism>
<dbReference type="Proteomes" id="UP000474104">
    <property type="component" value="Unassembled WGS sequence"/>
</dbReference>
<protein>
    <recommendedName>
        <fullName evidence="3">Phage gp6-like head-tail connector protein</fullName>
    </recommendedName>
</protein>
<proteinExistence type="predicted"/>
<dbReference type="EMBL" id="VIRB01000085">
    <property type="protein sequence ID" value="NDO69865.1"/>
    <property type="molecule type" value="Genomic_DNA"/>
</dbReference>
<comment type="caution">
    <text evidence="1">The sequence shown here is derived from an EMBL/GenBank/DDBJ whole genome shotgun (WGS) entry which is preliminary data.</text>
</comment>
<reference evidence="1 2" key="1">
    <citation type="submission" date="2019-07" db="EMBL/GenBank/DDBJ databases">
        <title>Draft genome sequences of 15 bacterial species constituting the stable defined intestinal microbiota of the GM15 gnotobiotic mouse model.</title>
        <authorList>
            <person name="Elie C."/>
            <person name="Mathieu A."/>
            <person name="Saliou A."/>
            <person name="Darnaud M."/>
            <person name="Leulier F."/>
            <person name="Tamellini A."/>
        </authorList>
    </citation>
    <scope>NUCLEOTIDE SEQUENCE [LARGE SCALE GENOMIC DNA]</scope>
    <source>
        <strain evidence="2">ASF 502</strain>
    </source>
</reference>
<evidence type="ECO:0000313" key="2">
    <source>
        <dbReference type="Proteomes" id="UP000474104"/>
    </source>
</evidence>
<gene>
    <name evidence="1" type="ORF">FMM80_14760</name>
</gene>
<name>A0A9X5H7A6_9FIRM</name>
<evidence type="ECO:0000313" key="1">
    <source>
        <dbReference type="EMBL" id="NDO69865.1"/>
    </source>
</evidence>
<dbReference type="AlphaFoldDB" id="A0A9X5H7A6"/>
<dbReference type="Pfam" id="PF24829">
    <property type="entry name" value="Phage_connect_2"/>
    <property type="match status" value="1"/>
</dbReference>